<dbReference type="EMBL" id="LWDX02026586">
    <property type="protein sequence ID" value="OEL29945.1"/>
    <property type="molecule type" value="Genomic_DNA"/>
</dbReference>
<evidence type="ECO:0000313" key="1">
    <source>
        <dbReference type="EMBL" id="OEL29945.1"/>
    </source>
</evidence>
<gene>
    <name evidence="1" type="ORF">BAE44_0009038</name>
</gene>
<name>A0A1E5VXX0_9POAL</name>
<organism evidence="1 2">
    <name type="scientific">Dichanthelium oligosanthes</name>
    <dbReference type="NCBI Taxonomy" id="888268"/>
    <lineage>
        <taxon>Eukaryota</taxon>
        <taxon>Viridiplantae</taxon>
        <taxon>Streptophyta</taxon>
        <taxon>Embryophyta</taxon>
        <taxon>Tracheophyta</taxon>
        <taxon>Spermatophyta</taxon>
        <taxon>Magnoliopsida</taxon>
        <taxon>Liliopsida</taxon>
        <taxon>Poales</taxon>
        <taxon>Poaceae</taxon>
        <taxon>PACMAD clade</taxon>
        <taxon>Panicoideae</taxon>
        <taxon>Panicodae</taxon>
        <taxon>Paniceae</taxon>
        <taxon>Dichantheliinae</taxon>
        <taxon>Dichanthelium</taxon>
    </lineage>
</organism>
<proteinExistence type="predicted"/>
<keyword evidence="2" id="KW-1185">Reference proteome</keyword>
<dbReference type="Proteomes" id="UP000095767">
    <property type="component" value="Unassembled WGS sequence"/>
</dbReference>
<evidence type="ECO:0000313" key="2">
    <source>
        <dbReference type="Proteomes" id="UP000095767"/>
    </source>
</evidence>
<comment type="caution">
    <text evidence="1">The sequence shown here is derived from an EMBL/GenBank/DDBJ whole genome shotgun (WGS) entry which is preliminary data.</text>
</comment>
<dbReference type="AlphaFoldDB" id="A0A1E5VXX0"/>
<accession>A0A1E5VXX0</accession>
<protein>
    <submittedName>
        <fullName evidence="1">Uncharacterized protein</fullName>
    </submittedName>
</protein>
<reference evidence="1 2" key="1">
    <citation type="submission" date="2016-09" db="EMBL/GenBank/DDBJ databases">
        <title>The draft genome of Dichanthelium oligosanthes: A C3 panicoid grass species.</title>
        <authorList>
            <person name="Studer A.J."/>
            <person name="Schnable J.C."/>
            <person name="Brutnell T.P."/>
        </authorList>
    </citation>
    <scope>NUCLEOTIDE SEQUENCE [LARGE SCALE GENOMIC DNA]</scope>
    <source>
        <strain evidence="2">cv. Kellogg 1175</strain>
        <tissue evidence="1">Leaf</tissue>
    </source>
</reference>
<sequence>LLPWGGDRPAGHPVKEEGRRVETRGCCLGLIGGRPRIDPATCGGGGRVSHLILTTRDEIVVLASNLMECSPRYLEEIGGVVVKAVILGPSAQGVISRVVAEGCANGG</sequence>
<feature type="non-terminal residue" evidence="1">
    <location>
        <position position="1"/>
    </location>
</feature>